<dbReference type="STRING" id="35622.SAMN04489764_0566"/>
<evidence type="ECO:0008006" key="3">
    <source>
        <dbReference type="Google" id="ProtNLM"/>
    </source>
</evidence>
<organism evidence="1 2">
    <name type="scientific">Thermostaphylospora chromogena</name>
    <dbReference type="NCBI Taxonomy" id="35622"/>
    <lineage>
        <taxon>Bacteria</taxon>
        <taxon>Bacillati</taxon>
        <taxon>Actinomycetota</taxon>
        <taxon>Actinomycetes</taxon>
        <taxon>Streptosporangiales</taxon>
        <taxon>Thermomonosporaceae</taxon>
        <taxon>Thermostaphylospora</taxon>
    </lineage>
</organism>
<dbReference type="AlphaFoldDB" id="A0A1H1AN45"/>
<proteinExistence type="predicted"/>
<dbReference type="InterPro" id="IPR011990">
    <property type="entry name" value="TPR-like_helical_dom_sf"/>
</dbReference>
<dbReference type="Proteomes" id="UP000217103">
    <property type="component" value="Unassembled WGS sequence"/>
</dbReference>
<dbReference type="Gene3D" id="1.25.40.10">
    <property type="entry name" value="Tetratricopeptide repeat domain"/>
    <property type="match status" value="1"/>
</dbReference>
<dbReference type="EMBL" id="FNKK01000002">
    <property type="protein sequence ID" value="SDQ40911.1"/>
    <property type="molecule type" value="Genomic_DNA"/>
</dbReference>
<protein>
    <recommendedName>
        <fullName evidence="3">Transcriptional regulator</fullName>
    </recommendedName>
</protein>
<gene>
    <name evidence="1" type="ORF">SAMN04489764_0566</name>
</gene>
<dbReference type="RefSeq" id="WP_093257506.1">
    <property type="nucleotide sequence ID" value="NZ_FNKK01000002.1"/>
</dbReference>
<sequence>MAREPNARLQRLIAESGMSHKGLARRVNALGAARGFTGWKYDHSSVLRWIGGQRPRDPVPELLAEILALRLGRAVRVEDLGMSAASTPSDLGQEFSHTWQEGVDTVTALWRADMERRRFLLDSTFAIGAGSAGALRWLTFPVEDGPTGTGTRGVGEAEVTAIREVTRSFGELDNRFGGGRVRSAVVDYLDTAVAPLLREGRYDERTGRRLASAAAELTRLAGWMAYDLEQHGLAQRYLIQALSLARSAGDHALGGEILAGMSHQAVYIGRPDHALDLARAAQLSARRSGVHSLMAEAYVLEAHAHAVRKDSRACAAAVHEAETAFDRRTPHDEPEWISYFDEAYLSAKIAHCFRDLGDATQTVRHARRSLEMDDRYVRGRVFNLSLLASGLVRQGELEEACAVAEGAVGIAAKLESARTRSYMTDLRARLAPHAEHAAVRTLFERTRELRAAPVSV</sequence>
<evidence type="ECO:0000313" key="1">
    <source>
        <dbReference type="EMBL" id="SDQ40911.1"/>
    </source>
</evidence>
<evidence type="ECO:0000313" key="2">
    <source>
        <dbReference type="Proteomes" id="UP000217103"/>
    </source>
</evidence>
<accession>A0A1H1AN45</accession>
<dbReference type="SUPFAM" id="SSF48452">
    <property type="entry name" value="TPR-like"/>
    <property type="match status" value="1"/>
</dbReference>
<reference evidence="1 2" key="1">
    <citation type="submission" date="2016-10" db="EMBL/GenBank/DDBJ databases">
        <authorList>
            <person name="de Groot N.N."/>
        </authorList>
    </citation>
    <scope>NUCLEOTIDE SEQUENCE [LARGE SCALE GENOMIC DNA]</scope>
    <source>
        <strain evidence="1 2">DSM 43794</strain>
    </source>
</reference>
<name>A0A1H1AN45_9ACTN</name>
<dbReference type="OrthoDB" id="3213425at2"/>
<keyword evidence="2" id="KW-1185">Reference proteome</keyword>